<dbReference type="Pfam" id="PF01841">
    <property type="entry name" value="Transglut_core"/>
    <property type="match status" value="1"/>
</dbReference>
<dbReference type="EMBL" id="JAAEDI010000003">
    <property type="protein sequence ID" value="MBR0648663.1"/>
    <property type="molecule type" value="Genomic_DNA"/>
</dbReference>
<evidence type="ECO:0000313" key="3">
    <source>
        <dbReference type="Proteomes" id="UP000698752"/>
    </source>
</evidence>
<feature type="domain" description="Transglutaminase-like" evidence="1">
    <location>
        <begin position="161"/>
        <end position="227"/>
    </location>
</feature>
<organism evidence="2 3">
    <name type="scientific">Neoroseomonas terrae</name>
    <dbReference type="NCBI Taxonomy" id="424799"/>
    <lineage>
        <taxon>Bacteria</taxon>
        <taxon>Pseudomonadati</taxon>
        <taxon>Pseudomonadota</taxon>
        <taxon>Alphaproteobacteria</taxon>
        <taxon>Acetobacterales</taxon>
        <taxon>Acetobacteraceae</taxon>
        <taxon>Neoroseomonas</taxon>
    </lineage>
</organism>
<dbReference type="PANTHER" id="PTHR33490:SF12">
    <property type="entry name" value="BLL5557 PROTEIN"/>
    <property type="match status" value="1"/>
</dbReference>
<dbReference type="Proteomes" id="UP000698752">
    <property type="component" value="Unassembled WGS sequence"/>
</dbReference>
<gene>
    <name evidence="2" type="ORF">GXW78_03245</name>
</gene>
<evidence type="ECO:0000259" key="1">
    <source>
        <dbReference type="SMART" id="SM00460"/>
    </source>
</evidence>
<dbReference type="InterPro" id="IPR038765">
    <property type="entry name" value="Papain-like_cys_pep_sf"/>
</dbReference>
<dbReference type="Gene3D" id="3.10.620.30">
    <property type="match status" value="1"/>
</dbReference>
<dbReference type="RefSeq" id="WP_211866017.1">
    <property type="nucleotide sequence ID" value="NZ_JAAEDI010000003.1"/>
</dbReference>
<proteinExistence type="predicted"/>
<dbReference type="PANTHER" id="PTHR33490">
    <property type="entry name" value="BLR5614 PROTEIN-RELATED"/>
    <property type="match status" value="1"/>
</dbReference>
<keyword evidence="3" id="KW-1185">Reference proteome</keyword>
<dbReference type="SUPFAM" id="SSF54001">
    <property type="entry name" value="Cysteine proteinases"/>
    <property type="match status" value="1"/>
</dbReference>
<dbReference type="SMART" id="SM00460">
    <property type="entry name" value="TGc"/>
    <property type="match status" value="1"/>
</dbReference>
<reference evidence="3" key="1">
    <citation type="journal article" date="2021" name="Syst. Appl. Microbiol.">
        <title>Roseomonas hellenica sp. nov., isolated from roots of wild-growing Alkanna tinctoria.</title>
        <authorList>
            <person name="Rat A."/>
            <person name="Naranjo H.D."/>
            <person name="Lebbe L."/>
            <person name="Cnockaert M."/>
            <person name="Krigas N."/>
            <person name="Grigoriadou K."/>
            <person name="Maloupa E."/>
            <person name="Willems A."/>
        </authorList>
    </citation>
    <scope>NUCLEOTIDE SEQUENCE [LARGE SCALE GENOMIC DNA]</scope>
    <source>
        <strain evidence="3">LMG 31159</strain>
    </source>
</reference>
<dbReference type="InterPro" id="IPR002931">
    <property type="entry name" value="Transglutaminase-like"/>
</dbReference>
<evidence type="ECO:0000313" key="2">
    <source>
        <dbReference type="EMBL" id="MBR0648663.1"/>
    </source>
</evidence>
<protein>
    <submittedName>
        <fullName evidence="2">Transglutaminase family protein</fullName>
    </submittedName>
</protein>
<name>A0ABS5ECB9_9PROT</name>
<accession>A0ABS5ECB9</accession>
<sequence length="269" mass="30045">MRITAGCQITYDCPQPTPMLLMVSPHPAREPDLVGPAELFFDPPTSVRGYTDSFGNRCSRIVAPPGQLTISTRLTVTDPGTTDVHAPAAWQRRVEELPDEMLIYLLGSRYCDTDRLSETAWSLFGQGPAGWALVQNICDFVHERIRFGYEHARATRTASEAFEERRGVCRDYAHLAVTLCRCLNIPARYCTGYLGDIGMPPPYGPMDFAAWFEVYLDDHWHTFDARNNTPRIGRILMARGRDATDVAIATTFGPCTLSGFSVFTDEVPD</sequence>
<dbReference type="Gene3D" id="2.60.40.2250">
    <property type="match status" value="1"/>
</dbReference>
<comment type="caution">
    <text evidence="2">The sequence shown here is derived from an EMBL/GenBank/DDBJ whole genome shotgun (WGS) entry which is preliminary data.</text>
</comment>